<feature type="transmembrane region" description="Helical" evidence="1">
    <location>
        <begin position="94"/>
        <end position="114"/>
    </location>
</feature>
<keyword evidence="3" id="KW-1185">Reference proteome</keyword>
<evidence type="ECO:0000313" key="2">
    <source>
        <dbReference type="EMBL" id="RNL64347.1"/>
    </source>
</evidence>
<evidence type="ECO:0000256" key="1">
    <source>
        <dbReference type="SAM" id="Phobius"/>
    </source>
</evidence>
<reference evidence="2 3" key="1">
    <citation type="submission" date="2018-11" db="EMBL/GenBank/DDBJ databases">
        <authorList>
            <person name="Li F."/>
        </authorList>
    </citation>
    <scope>NUCLEOTIDE SEQUENCE [LARGE SCALE GENOMIC DNA]</scope>
    <source>
        <strain evidence="2 3">Gsoil 097</strain>
    </source>
</reference>
<keyword evidence="1" id="KW-1133">Transmembrane helix</keyword>
<dbReference type="OrthoDB" id="10017209at2"/>
<evidence type="ECO:0000313" key="3">
    <source>
        <dbReference type="Proteomes" id="UP000267128"/>
    </source>
</evidence>
<organism evidence="2 3">
    <name type="scientific">Nocardioides marmoriginsengisoli</name>
    <dbReference type="NCBI Taxonomy" id="661483"/>
    <lineage>
        <taxon>Bacteria</taxon>
        <taxon>Bacillati</taxon>
        <taxon>Actinomycetota</taxon>
        <taxon>Actinomycetes</taxon>
        <taxon>Propionibacteriales</taxon>
        <taxon>Nocardioidaceae</taxon>
        <taxon>Nocardioides</taxon>
    </lineage>
</organism>
<dbReference type="Proteomes" id="UP000267128">
    <property type="component" value="Unassembled WGS sequence"/>
</dbReference>
<keyword evidence="1" id="KW-0812">Transmembrane</keyword>
<dbReference type="RefSeq" id="WP_123226923.1">
    <property type="nucleotide sequence ID" value="NZ_RJSE01000005.1"/>
</dbReference>
<name>A0A3N0CLL6_9ACTN</name>
<feature type="transmembrane region" description="Helical" evidence="1">
    <location>
        <begin position="196"/>
        <end position="216"/>
    </location>
</feature>
<proteinExistence type="predicted"/>
<keyword evidence="1" id="KW-0472">Membrane</keyword>
<dbReference type="EMBL" id="RJSE01000005">
    <property type="protein sequence ID" value="RNL64347.1"/>
    <property type="molecule type" value="Genomic_DNA"/>
</dbReference>
<protein>
    <submittedName>
        <fullName evidence="2">Uncharacterized protein</fullName>
    </submittedName>
</protein>
<gene>
    <name evidence="2" type="ORF">EFK50_07410</name>
</gene>
<dbReference type="AlphaFoldDB" id="A0A3N0CLL6"/>
<feature type="transmembrane region" description="Helical" evidence="1">
    <location>
        <begin position="163"/>
        <end position="184"/>
    </location>
</feature>
<accession>A0A3N0CLL6</accession>
<feature type="transmembrane region" description="Helical" evidence="1">
    <location>
        <begin position="32"/>
        <end position="53"/>
    </location>
</feature>
<sequence length="232" mass="25827">MSTTQAFRHSVVAPLLPAEAVAALPRRKPMELCALAGLVVGVSVLVLDFYAFTDWGGSPGSPGEALHQGLFFLAPWLLTLPWQRELDLRRVPWFFVCLFVFPFANAGLAGLFTYRALMAPYRTWRAAYWNVHRARALVGSSAWVLVSEADAGPAPMSEREAWWLRAEQIAWFAMIVLAVPLWIWRDSVEGTPNLGAAWGIAILALALAPAAVDLVLRTRRRFRRTRQTSSPL</sequence>
<comment type="caution">
    <text evidence="2">The sequence shown here is derived from an EMBL/GenBank/DDBJ whole genome shotgun (WGS) entry which is preliminary data.</text>
</comment>